<feature type="region of interest" description="Disordered" evidence="2">
    <location>
        <begin position="212"/>
        <end position="258"/>
    </location>
</feature>
<proteinExistence type="predicted"/>
<gene>
    <name evidence="3" type="ORF">OJAV_G00090910</name>
</gene>
<name>A0A437D0T5_ORYJA</name>
<feature type="coiled-coil region" evidence="1">
    <location>
        <begin position="22"/>
        <end position="53"/>
    </location>
</feature>
<feature type="compositionally biased region" description="Basic and acidic residues" evidence="2">
    <location>
        <begin position="212"/>
        <end position="232"/>
    </location>
</feature>
<evidence type="ECO:0000256" key="1">
    <source>
        <dbReference type="SAM" id="Coils"/>
    </source>
</evidence>
<protein>
    <submittedName>
        <fullName evidence="3">Uncharacterized protein</fullName>
    </submittedName>
</protein>
<dbReference type="OrthoDB" id="8919581at2759"/>
<evidence type="ECO:0000313" key="3">
    <source>
        <dbReference type="EMBL" id="RVE68387.1"/>
    </source>
</evidence>
<sequence>MENKEVEEKISELSVAIFLMHKKLKKEMAAEFKEQLQEVKESLQNDMLLMEKRLAAICLKRKVDCIESTIDEDDDLTLSSSSSETDYGTDQMLKKLTHHQTDYFLKLSFDAYSGSDSSDSEIFNCNPSGVQDCSQQAASEIHKNSCSSLDSVENETSLLMKESKEEKSKRSPSSRIFMASIQKSSRAAVDAKDVEDTNALLMERQWKTWMDQQERTGSFRKEKRSQERDFQNRKASSANELKKERKQSSAAGQERSMKKIRRKFSHFFDFQTSHKWQKLQED</sequence>
<keyword evidence="4" id="KW-1185">Reference proteome</keyword>
<accession>A0A437D0T5</accession>
<reference evidence="3 4" key="2">
    <citation type="submission" date="2019-01" db="EMBL/GenBank/DDBJ databases">
        <title>A chromosome length genome reference of the Java medaka (oryzias javanicus).</title>
        <authorList>
            <person name="Herpin A."/>
            <person name="Takehana Y."/>
            <person name="Naruse K."/>
            <person name="Ansai S."/>
            <person name="Kawaguchi M."/>
        </authorList>
    </citation>
    <scope>NUCLEOTIDE SEQUENCE [LARGE SCALE GENOMIC DNA]</scope>
    <source>
        <strain evidence="3">RS831</strain>
        <tissue evidence="3">Whole body</tissue>
    </source>
</reference>
<keyword evidence="1" id="KW-0175">Coiled coil</keyword>
<dbReference type="Proteomes" id="UP000283210">
    <property type="component" value="Chromosome 9"/>
</dbReference>
<dbReference type="AlphaFoldDB" id="A0A437D0T5"/>
<dbReference type="EMBL" id="CM012445">
    <property type="protein sequence ID" value="RVE68387.1"/>
    <property type="molecule type" value="Genomic_DNA"/>
</dbReference>
<reference evidence="3 4" key="1">
    <citation type="submission" date="2018-11" db="EMBL/GenBank/DDBJ databases">
        <authorList>
            <person name="Lopez-Roques C."/>
            <person name="Donnadieu C."/>
            <person name="Bouchez O."/>
            <person name="Klopp C."/>
            <person name="Cabau C."/>
            <person name="Zahm M."/>
        </authorList>
    </citation>
    <scope>NUCLEOTIDE SEQUENCE [LARGE SCALE GENOMIC DNA]</scope>
    <source>
        <strain evidence="3">RS831</strain>
        <tissue evidence="3">Whole body</tissue>
    </source>
</reference>
<organism evidence="3 4">
    <name type="scientific">Oryzias javanicus</name>
    <name type="common">Javanese ricefish</name>
    <name type="synonym">Aplocheilus javanicus</name>
    <dbReference type="NCBI Taxonomy" id="123683"/>
    <lineage>
        <taxon>Eukaryota</taxon>
        <taxon>Metazoa</taxon>
        <taxon>Chordata</taxon>
        <taxon>Craniata</taxon>
        <taxon>Vertebrata</taxon>
        <taxon>Euteleostomi</taxon>
        <taxon>Actinopterygii</taxon>
        <taxon>Neopterygii</taxon>
        <taxon>Teleostei</taxon>
        <taxon>Neoteleostei</taxon>
        <taxon>Acanthomorphata</taxon>
        <taxon>Ovalentaria</taxon>
        <taxon>Atherinomorphae</taxon>
        <taxon>Beloniformes</taxon>
        <taxon>Adrianichthyidae</taxon>
        <taxon>Oryziinae</taxon>
        <taxon>Oryzias</taxon>
    </lineage>
</organism>
<evidence type="ECO:0000313" key="4">
    <source>
        <dbReference type="Proteomes" id="UP000283210"/>
    </source>
</evidence>
<evidence type="ECO:0000256" key="2">
    <source>
        <dbReference type="SAM" id="MobiDB-lite"/>
    </source>
</evidence>